<dbReference type="Proteomes" id="UP000623926">
    <property type="component" value="Chromosome"/>
</dbReference>
<dbReference type="EMBL" id="CP070245">
    <property type="protein sequence ID" value="QRV33990.1"/>
    <property type="molecule type" value="Genomic_DNA"/>
</dbReference>
<dbReference type="PANTHER" id="PTHR43434:SF1">
    <property type="entry name" value="PHOSPHOGLYCOLATE PHOSPHATASE"/>
    <property type="match status" value="1"/>
</dbReference>
<dbReference type="InterPro" id="IPR036412">
    <property type="entry name" value="HAD-like_sf"/>
</dbReference>
<evidence type="ECO:0000313" key="1">
    <source>
        <dbReference type="EMBL" id="QRV33990.1"/>
    </source>
</evidence>
<dbReference type="InterPro" id="IPR050155">
    <property type="entry name" value="HAD-like_hydrolase_sf"/>
</dbReference>
<organism evidence="1 2">
    <name type="scientific">Streptomyces californicus</name>
    <dbReference type="NCBI Taxonomy" id="67351"/>
    <lineage>
        <taxon>Bacteria</taxon>
        <taxon>Bacillati</taxon>
        <taxon>Actinomycetota</taxon>
        <taxon>Actinomycetes</taxon>
        <taxon>Kitasatosporales</taxon>
        <taxon>Streptomycetaceae</taxon>
        <taxon>Streptomyces</taxon>
    </lineage>
</organism>
<dbReference type="SUPFAM" id="SSF56784">
    <property type="entry name" value="HAD-like"/>
    <property type="match status" value="1"/>
</dbReference>
<dbReference type="SFLD" id="SFLDG01129">
    <property type="entry name" value="C1.5:_HAD__Beta-PGM__Phosphata"/>
    <property type="match status" value="1"/>
</dbReference>
<evidence type="ECO:0000313" key="2">
    <source>
        <dbReference type="Proteomes" id="UP000623926"/>
    </source>
</evidence>
<dbReference type="AlphaFoldDB" id="A0ABD7CUL4"/>
<sequence>MPTDPLSQALTGARVLLFDFDGPLCDVFSGLPAPQVASELTRLLSAEDQAAGAKAMGTTDPIEVLSIAHEADAALGQRIEQALTAAEVRAVEVAGAPTPGSVAALLAAKESNRGIAVVSNNSAQCVRAFLDRHELGGYVAEIVGRPSEQPHLMKPNPYPLIHAAELMHVDVSVCALIGDSVTDIQAARAAGATVIGYANKPNKAETFASLGANAITHEMQAIADALSAEQTP</sequence>
<dbReference type="GO" id="GO:0016787">
    <property type="term" value="F:hydrolase activity"/>
    <property type="evidence" value="ECO:0007669"/>
    <property type="project" value="UniProtKB-KW"/>
</dbReference>
<dbReference type="InterPro" id="IPR023214">
    <property type="entry name" value="HAD_sf"/>
</dbReference>
<dbReference type="Gene3D" id="3.40.50.1000">
    <property type="entry name" value="HAD superfamily/HAD-like"/>
    <property type="match status" value="1"/>
</dbReference>
<dbReference type="RefSeq" id="WP_030122329.1">
    <property type="nucleotide sequence ID" value="NZ_CP070245.1"/>
</dbReference>
<dbReference type="PANTHER" id="PTHR43434">
    <property type="entry name" value="PHOSPHOGLYCOLATE PHOSPHATASE"/>
    <property type="match status" value="1"/>
</dbReference>
<protein>
    <submittedName>
        <fullName evidence="1">HAD family hydrolase</fullName>
    </submittedName>
</protein>
<keyword evidence="1" id="KW-0378">Hydrolase</keyword>
<dbReference type="SFLD" id="SFLDS00003">
    <property type="entry name" value="Haloacid_Dehalogenase"/>
    <property type="match status" value="1"/>
</dbReference>
<name>A0ABD7CUL4_9ACTN</name>
<gene>
    <name evidence="1" type="ORF">I6J42_07855</name>
</gene>
<reference evidence="1 2" key="1">
    <citation type="submission" date="2021-02" db="EMBL/GenBank/DDBJ databases">
        <title>FDA dAtabase for Regulatory Grade micrObial Sequences (FDA-ARGOS): Supporting development and validation of Infectious Disease Dx tests.</title>
        <authorList>
            <person name="Sproer C."/>
            <person name="Gronow S."/>
            <person name="Severitt S."/>
            <person name="Schroder I."/>
            <person name="Tallon L."/>
            <person name="Sadzewicz L."/>
            <person name="Zhao X."/>
            <person name="Boylan J."/>
            <person name="Ott S."/>
            <person name="Bowen H."/>
            <person name="Vavikolanu K."/>
            <person name="Mehta A."/>
            <person name="Aluvathingal J."/>
            <person name="Nadendla S."/>
            <person name="Lowell S."/>
            <person name="Myers T."/>
            <person name="Yan Y."/>
            <person name="Sichtig H."/>
        </authorList>
    </citation>
    <scope>NUCLEOTIDE SEQUENCE [LARGE SCALE GENOMIC DNA]</scope>
    <source>
        <strain evidence="1 2">FDAARGOS_1212</strain>
    </source>
</reference>
<proteinExistence type="predicted"/>
<dbReference type="Pfam" id="PF00702">
    <property type="entry name" value="Hydrolase"/>
    <property type="match status" value="1"/>
</dbReference>
<accession>A0ABD7CUL4</accession>